<feature type="non-terminal residue" evidence="1">
    <location>
        <position position="1"/>
    </location>
</feature>
<comment type="caution">
    <text evidence="1">The sequence shown here is derived from an EMBL/GenBank/DDBJ whole genome shotgun (WGS) entry which is preliminary data.</text>
</comment>
<gene>
    <name evidence="1" type="ORF">PanWU01x14_098000</name>
</gene>
<reference evidence="2" key="1">
    <citation type="submission" date="2016-06" db="EMBL/GenBank/DDBJ databases">
        <title>Parallel loss of symbiosis genes in relatives of nitrogen-fixing non-legume Parasponia.</title>
        <authorList>
            <person name="Van Velzen R."/>
            <person name="Holmer R."/>
            <person name="Bu F."/>
            <person name="Rutten L."/>
            <person name="Van Zeijl A."/>
            <person name="Liu W."/>
            <person name="Santuari L."/>
            <person name="Cao Q."/>
            <person name="Sharma T."/>
            <person name="Shen D."/>
            <person name="Roswanjaya Y."/>
            <person name="Wardhani T."/>
            <person name="Kalhor M.S."/>
            <person name="Jansen J."/>
            <person name="Van den Hoogen J."/>
            <person name="Gungor B."/>
            <person name="Hartog M."/>
            <person name="Hontelez J."/>
            <person name="Verver J."/>
            <person name="Yang W.-C."/>
            <person name="Schijlen E."/>
            <person name="Repin R."/>
            <person name="Schilthuizen M."/>
            <person name="Schranz E."/>
            <person name="Heidstra R."/>
            <person name="Miyata K."/>
            <person name="Fedorova E."/>
            <person name="Kohlen W."/>
            <person name="Bisseling T."/>
            <person name="Smit S."/>
            <person name="Geurts R."/>
        </authorList>
    </citation>
    <scope>NUCLEOTIDE SEQUENCE [LARGE SCALE GENOMIC DNA]</scope>
    <source>
        <strain evidence="2">cv. WU1-14</strain>
    </source>
</reference>
<accession>A0A2P5D4L6</accession>
<proteinExistence type="predicted"/>
<dbReference type="AlphaFoldDB" id="A0A2P5D4L6"/>
<organism evidence="1 2">
    <name type="scientific">Parasponia andersonii</name>
    <name type="common">Sponia andersonii</name>
    <dbReference type="NCBI Taxonomy" id="3476"/>
    <lineage>
        <taxon>Eukaryota</taxon>
        <taxon>Viridiplantae</taxon>
        <taxon>Streptophyta</taxon>
        <taxon>Embryophyta</taxon>
        <taxon>Tracheophyta</taxon>
        <taxon>Spermatophyta</taxon>
        <taxon>Magnoliopsida</taxon>
        <taxon>eudicotyledons</taxon>
        <taxon>Gunneridae</taxon>
        <taxon>Pentapetalae</taxon>
        <taxon>rosids</taxon>
        <taxon>fabids</taxon>
        <taxon>Rosales</taxon>
        <taxon>Cannabaceae</taxon>
        <taxon>Parasponia</taxon>
    </lineage>
</organism>
<name>A0A2P5D4L6_PARAD</name>
<evidence type="ECO:0000313" key="2">
    <source>
        <dbReference type="Proteomes" id="UP000237105"/>
    </source>
</evidence>
<keyword evidence="2" id="KW-1185">Reference proteome</keyword>
<dbReference type="Proteomes" id="UP000237105">
    <property type="component" value="Unassembled WGS sequence"/>
</dbReference>
<sequence>SIIDRKQFVLNNSPIWKKTKTKAVQLLLQTTIRKQKPYEIKDNETRFHNAQLKTIFCHFQGLKHLEHQKSTSNSRALKLCVHVLSPRLAKPRKVFLTRSSSLTTSPMFILSFGDSIEQPSPISRTECKHFATFSFVWL</sequence>
<dbReference type="EMBL" id="JXTB01000065">
    <property type="protein sequence ID" value="PON68240.1"/>
    <property type="molecule type" value="Genomic_DNA"/>
</dbReference>
<evidence type="ECO:0000313" key="1">
    <source>
        <dbReference type="EMBL" id="PON68240.1"/>
    </source>
</evidence>
<protein>
    <submittedName>
        <fullName evidence="1">Uncharacterized protein</fullName>
    </submittedName>
</protein>